<evidence type="ECO:0000313" key="1">
    <source>
        <dbReference type="EMBL" id="MPC91288.1"/>
    </source>
</evidence>
<dbReference type="EMBL" id="VSRR010087225">
    <property type="protein sequence ID" value="MPC91288.1"/>
    <property type="molecule type" value="Genomic_DNA"/>
</dbReference>
<sequence>MVPSLSPKKKAHKAVDLKVKLNIIERMRKGARVSSLAKELRLTVSTVSTVWCKWDRYEGPAKTAVDAECLKVVWMRDEKMNKMECASGSRTGFSDISLSARALFHQSPAGHPASLLHYGTSSELILTDLRLGLRPPHTSQHTPRLRGHNPPSYIPYLFAVR</sequence>
<accession>A0A5B7JE93</accession>
<dbReference type="OrthoDB" id="6372364at2759"/>
<proteinExistence type="predicted"/>
<evidence type="ECO:0000313" key="2">
    <source>
        <dbReference type="Proteomes" id="UP000324222"/>
    </source>
</evidence>
<reference evidence="1 2" key="1">
    <citation type="submission" date="2019-05" db="EMBL/GenBank/DDBJ databases">
        <title>Another draft genome of Portunus trituberculatus and its Hox gene families provides insights of decapod evolution.</title>
        <authorList>
            <person name="Jeong J.-H."/>
            <person name="Song I."/>
            <person name="Kim S."/>
            <person name="Choi T."/>
            <person name="Kim D."/>
            <person name="Ryu S."/>
            <person name="Kim W."/>
        </authorList>
    </citation>
    <scope>NUCLEOTIDE SEQUENCE [LARGE SCALE GENOMIC DNA]</scope>
    <source>
        <tissue evidence="1">Muscle</tissue>
    </source>
</reference>
<protein>
    <recommendedName>
        <fullName evidence="3">HTH psq-type domain-containing protein</fullName>
    </recommendedName>
</protein>
<evidence type="ECO:0008006" key="3">
    <source>
        <dbReference type="Google" id="ProtNLM"/>
    </source>
</evidence>
<comment type="caution">
    <text evidence="1">The sequence shown here is derived from an EMBL/GenBank/DDBJ whole genome shotgun (WGS) entry which is preliminary data.</text>
</comment>
<keyword evidence="2" id="KW-1185">Reference proteome</keyword>
<dbReference type="AlphaFoldDB" id="A0A5B7JE93"/>
<organism evidence="1 2">
    <name type="scientific">Portunus trituberculatus</name>
    <name type="common">Swimming crab</name>
    <name type="synonym">Neptunus trituberculatus</name>
    <dbReference type="NCBI Taxonomy" id="210409"/>
    <lineage>
        <taxon>Eukaryota</taxon>
        <taxon>Metazoa</taxon>
        <taxon>Ecdysozoa</taxon>
        <taxon>Arthropoda</taxon>
        <taxon>Crustacea</taxon>
        <taxon>Multicrustacea</taxon>
        <taxon>Malacostraca</taxon>
        <taxon>Eumalacostraca</taxon>
        <taxon>Eucarida</taxon>
        <taxon>Decapoda</taxon>
        <taxon>Pleocyemata</taxon>
        <taxon>Brachyura</taxon>
        <taxon>Eubrachyura</taxon>
        <taxon>Portunoidea</taxon>
        <taxon>Portunidae</taxon>
        <taxon>Portuninae</taxon>
        <taxon>Portunus</taxon>
    </lineage>
</organism>
<name>A0A5B7JE93_PORTR</name>
<dbReference type="Proteomes" id="UP000324222">
    <property type="component" value="Unassembled WGS sequence"/>
</dbReference>
<gene>
    <name evidence="1" type="ORF">E2C01_086313</name>
</gene>